<organism evidence="4 5">
    <name type="scientific">Rhynchophorus ferrugineus</name>
    <name type="common">Red palm weevil</name>
    <name type="synonym">Curculio ferrugineus</name>
    <dbReference type="NCBI Taxonomy" id="354439"/>
    <lineage>
        <taxon>Eukaryota</taxon>
        <taxon>Metazoa</taxon>
        <taxon>Ecdysozoa</taxon>
        <taxon>Arthropoda</taxon>
        <taxon>Hexapoda</taxon>
        <taxon>Insecta</taxon>
        <taxon>Pterygota</taxon>
        <taxon>Neoptera</taxon>
        <taxon>Endopterygota</taxon>
        <taxon>Coleoptera</taxon>
        <taxon>Polyphaga</taxon>
        <taxon>Cucujiformia</taxon>
        <taxon>Curculionidae</taxon>
        <taxon>Dryophthorinae</taxon>
        <taxon>Rhynchophorus</taxon>
    </lineage>
</organism>
<gene>
    <name evidence="4" type="ORF">GWI33_003620</name>
    <name evidence="3" type="ORF">GWI33_003622</name>
</gene>
<dbReference type="EMBL" id="JAACXV010023258">
    <property type="protein sequence ID" value="KAF7263095.1"/>
    <property type="molecule type" value="Genomic_DNA"/>
</dbReference>
<accession>A0A834HWV2</accession>
<feature type="chain" id="PRO_5036239961" evidence="2">
    <location>
        <begin position="24"/>
        <end position="233"/>
    </location>
</feature>
<evidence type="ECO:0000256" key="1">
    <source>
        <dbReference type="SAM" id="MobiDB-lite"/>
    </source>
</evidence>
<feature type="region of interest" description="Disordered" evidence="1">
    <location>
        <begin position="30"/>
        <end position="52"/>
    </location>
</feature>
<comment type="caution">
    <text evidence="4">The sequence shown here is derived from an EMBL/GenBank/DDBJ whole genome shotgun (WGS) entry which is preliminary data.</text>
</comment>
<reference evidence="4" key="1">
    <citation type="submission" date="2020-08" db="EMBL/GenBank/DDBJ databases">
        <title>Genome sequencing and assembly of the red palm weevil Rhynchophorus ferrugineus.</title>
        <authorList>
            <person name="Dias G.B."/>
            <person name="Bergman C.M."/>
            <person name="Manee M."/>
        </authorList>
    </citation>
    <scope>NUCLEOTIDE SEQUENCE</scope>
    <source>
        <strain evidence="4">AA-2017</strain>
        <tissue evidence="4">Whole larva</tissue>
    </source>
</reference>
<dbReference type="EMBL" id="JAACXV010023257">
    <property type="protein sequence ID" value="KAF7263097.1"/>
    <property type="molecule type" value="Genomic_DNA"/>
</dbReference>
<proteinExistence type="predicted"/>
<keyword evidence="5" id="KW-1185">Reference proteome</keyword>
<dbReference type="Proteomes" id="UP000625711">
    <property type="component" value="Unassembled WGS sequence"/>
</dbReference>
<name>A0A834HWV2_RHYFE</name>
<protein>
    <submittedName>
        <fullName evidence="4">Uncharacterized protein</fullName>
    </submittedName>
</protein>
<feature type="signal peptide" evidence="2">
    <location>
        <begin position="1"/>
        <end position="23"/>
    </location>
</feature>
<sequence length="233" mass="26838">MRPLSGKCLYIFVLLALICTGLSTDEEMDVRSDDSRFPLSRRSGTRTRALRPTPITNHGRIVAQVFEGFPSEPVPALRRRPSRSLPPVCIREHYSSKAYQADLVVKAQVQGFQERDKKKKRSYKVQFKVVKIYKNRMSRFSESRKNILISFVNTTGNCVKDERRSRSRGKLVRADIKMSQEYILFLNTSSNDTLVATSVPELLIREKSRGMLRIMDKVCRTNFSKSPLLFIRS</sequence>
<evidence type="ECO:0000313" key="4">
    <source>
        <dbReference type="EMBL" id="KAF7263097.1"/>
    </source>
</evidence>
<keyword evidence="2" id="KW-0732">Signal</keyword>
<evidence type="ECO:0000313" key="5">
    <source>
        <dbReference type="Proteomes" id="UP000625711"/>
    </source>
</evidence>
<dbReference type="AlphaFoldDB" id="A0A834HWV2"/>
<evidence type="ECO:0000313" key="3">
    <source>
        <dbReference type="EMBL" id="KAF7263095.1"/>
    </source>
</evidence>
<dbReference type="OrthoDB" id="6133584at2759"/>
<evidence type="ECO:0000256" key="2">
    <source>
        <dbReference type="SAM" id="SignalP"/>
    </source>
</evidence>